<keyword evidence="4" id="KW-1185">Reference proteome</keyword>
<dbReference type="Pfam" id="PF25540">
    <property type="entry name" value="DUF7923"/>
    <property type="match status" value="1"/>
</dbReference>
<gene>
    <name evidence="3" type="ORF">CKAH01_17308</name>
</gene>
<dbReference type="Proteomes" id="UP001281614">
    <property type="component" value="Unassembled WGS sequence"/>
</dbReference>
<feature type="domain" description="DUF7923" evidence="2">
    <location>
        <begin position="21"/>
        <end position="133"/>
    </location>
</feature>
<feature type="region of interest" description="Disordered" evidence="1">
    <location>
        <begin position="155"/>
        <end position="178"/>
    </location>
</feature>
<comment type="caution">
    <text evidence="3">The sequence shown here is derived from an EMBL/GenBank/DDBJ whole genome shotgun (WGS) entry which is preliminary data.</text>
</comment>
<dbReference type="PANTHER" id="PTHR37543">
    <property type="entry name" value="CCCH ZINC FINGER DNA BINDING PROTEIN (AFU_ORTHOLOGUE AFUA_5G12760)"/>
    <property type="match status" value="1"/>
</dbReference>
<evidence type="ECO:0000313" key="4">
    <source>
        <dbReference type="Proteomes" id="UP001281614"/>
    </source>
</evidence>
<accession>A0AAD9YCX1</accession>
<reference evidence="3" key="1">
    <citation type="submission" date="2023-02" db="EMBL/GenBank/DDBJ databases">
        <title>Colletotrichum kahawae CIFC_Que2 genome sequencing and assembly.</title>
        <authorList>
            <person name="Baroncelli R."/>
        </authorList>
    </citation>
    <scope>NUCLEOTIDE SEQUENCE</scope>
    <source>
        <strain evidence="3">CIFC_Que2</strain>
    </source>
</reference>
<dbReference type="EMBL" id="VYYT01000219">
    <property type="protein sequence ID" value="KAK2755639.1"/>
    <property type="molecule type" value="Genomic_DNA"/>
</dbReference>
<name>A0AAD9YCX1_COLKA</name>
<evidence type="ECO:0000313" key="3">
    <source>
        <dbReference type="EMBL" id="KAK2755639.1"/>
    </source>
</evidence>
<evidence type="ECO:0000259" key="2">
    <source>
        <dbReference type="Pfam" id="PF25540"/>
    </source>
</evidence>
<dbReference type="InterPro" id="IPR057683">
    <property type="entry name" value="DUF7923"/>
</dbReference>
<dbReference type="AlphaFoldDB" id="A0AAD9YCX1"/>
<evidence type="ECO:0000256" key="1">
    <source>
        <dbReference type="SAM" id="MobiDB-lite"/>
    </source>
</evidence>
<organism evidence="3 4">
    <name type="scientific">Colletotrichum kahawae</name>
    <name type="common">Coffee berry disease fungus</name>
    <dbReference type="NCBI Taxonomy" id="34407"/>
    <lineage>
        <taxon>Eukaryota</taxon>
        <taxon>Fungi</taxon>
        <taxon>Dikarya</taxon>
        <taxon>Ascomycota</taxon>
        <taxon>Pezizomycotina</taxon>
        <taxon>Sordariomycetes</taxon>
        <taxon>Hypocreomycetidae</taxon>
        <taxon>Glomerellales</taxon>
        <taxon>Glomerellaceae</taxon>
        <taxon>Colletotrichum</taxon>
        <taxon>Colletotrichum gloeosporioides species complex</taxon>
    </lineage>
</organism>
<proteinExistence type="predicted"/>
<protein>
    <submittedName>
        <fullName evidence="3">C-x8-c-x5-c-x3-h type zinc finger protein</fullName>
    </submittedName>
</protein>
<sequence>MSVRTKTRELRRMKPFPLATVHLNGLAKRLHASGIIPNPAADRTLTEFGHGFSRAQPLFNFVDVGPGKEAADHKIRETLRLMVRNNQCKHIFFGPCHDNGYLPVLGPYDVGPGINSRLTLIETTAAEEGFKSFISVESRFLRYLDPRSCPSACGDPIPAYHTRRPGQTAPGATETPAH</sequence>
<dbReference type="PANTHER" id="PTHR37543:SF1">
    <property type="entry name" value="CCCH ZINC FINGER DNA BINDING PROTEIN (AFU_ORTHOLOGUE AFUA_5G12760)"/>
    <property type="match status" value="1"/>
</dbReference>